<comment type="pathway">
    <text evidence="3">Protein modification; protein ubiquitination.</text>
</comment>
<evidence type="ECO:0000313" key="13">
    <source>
        <dbReference type="Proteomes" id="UP000479710"/>
    </source>
</evidence>
<comment type="subcellular location">
    <subcellularLocation>
        <location evidence="2">Endomembrane system</location>
        <topology evidence="2">Multi-pass membrane protein</topology>
    </subcellularLocation>
</comment>
<dbReference type="Pfam" id="PF25333">
    <property type="entry name" value="DUF2921_N"/>
    <property type="match status" value="1"/>
</dbReference>
<dbReference type="Proteomes" id="UP000479710">
    <property type="component" value="Unassembled WGS sequence"/>
</dbReference>
<evidence type="ECO:0000256" key="2">
    <source>
        <dbReference type="ARBA" id="ARBA00004127"/>
    </source>
</evidence>
<organism evidence="12 13">
    <name type="scientific">Oryza meyeriana var. granulata</name>
    <dbReference type="NCBI Taxonomy" id="110450"/>
    <lineage>
        <taxon>Eukaryota</taxon>
        <taxon>Viridiplantae</taxon>
        <taxon>Streptophyta</taxon>
        <taxon>Embryophyta</taxon>
        <taxon>Tracheophyta</taxon>
        <taxon>Spermatophyta</taxon>
        <taxon>Magnoliopsida</taxon>
        <taxon>Liliopsida</taxon>
        <taxon>Poales</taxon>
        <taxon>Poaceae</taxon>
        <taxon>BOP clade</taxon>
        <taxon>Oryzoideae</taxon>
        <taxon>Oryzeae</taxon>
        <taxon>Oryzinae</taxon>
        <taxon>Oryza</taxon>
        <taxon>Oryza meyeriana</taxon>
    </lineage>
</organism>
<feature type="domain" description="DUF2921" evidence="11">
    <location>
        <begin position="119"/>
        <end position="346"/>
    </location>
</feature>
<evidence type="ECO:0000256" key="6">
    <source>
        <dbReference type="ARBA" id="ARBA00022692"/>
    </source>
</evidence>
<evidence type="ECO:0000256" key="4">
    <source>
        <dbReference type="ARBA" id="ARBA00012483"/>
    </source>
</evidence>
<evidence type="ECO:0000256" key="7">
    <source>
        <dbReference type="ARBA" id="ARBA00022786"/>
    </source>
</evidence>
<dbReference type="InterPro" id="IPR057425">
    <property type="entry name" value="DUF2921_N"/>
</dbReference>
<dbReference type="EC" id="2.3.2.27" evidence="4"/>
<protein>
    <recommendedName>
        <fullName evidence="4">RING-type E3 ubiquitin transferase</fullName>
        <ecNumber evidence="4">2.3.2.27</ecNumber>
    </recommendedName>
</protein>
<dbReference type="EMBL" id="SPHZ02000007">
    <property type="protein sequence ID" value="KAF0908408.1"/>
    <property type="molecule type" value="Genomic_DNA"/>
</dbReference>
<gene>
    <name evidence="12" type="ORF">E2562_025078</name>
</gene>
<evidence type="ECO:0000256" key="8">
    <source>
        <dbReference type="ARBA" id="ARBA00022989"/>
    </source>
</evidence>
<evidence type="ECO:0000256" key="9">
    <source>
        <dbReference type="ARBA" id="ARBA00023136"/>
    </source>
</evidence>
<evidence type="ECO:0000256" key="5">
    <source>
        <dbReference type="ARBA" id="ARBA00022679"/>
    </source>
</evidence>
<proteinExistence type="predicted"/>
<dbReference type="AlphaFoldDB" id="A0A6G1D6Q9"/>
<keyword evidence="7" id="KW-0833">Ubl conjugation pathway</keyword>
<dbReference type="InterPro" id="IPR021319">
    <property type="entry name" value="DUF2921"/>
</dbReference>
<sequence length="481" mass="52839">MRTRGAVVERYVGLVKEWFLLPQVIGNAVWRVNCKPLRNKYYGGVTAVWLLPHVYRYLRPPVVYIYPEVQDDAMAFYAKATDVAVPVIASALALSSSCFADQLNPSEQAAPNYRRFADVKRQCRSVLSSAAELTDDAYRANRVKRELSFEEGEWRQDAGQAPLVPFDGSDAPEDGGRPSLDLLPLATFMVTHVDDDDERRARNAVNVSGLLVLTISRTSTSPEIGYHVPVVSPEFELAPGSTKLQIVFEGVYTEAARSGNGDAGGGERELSMVGTAVLPTRGADGADPWEWAKNSGRAGFLPPVTADDNILLVVRYSKELTLTTRAVVGEMRSTRAMSAAAYFDTMNLVSGLTSNCLYEFRSPEEFVAAAGACRPLTSSDDEGNRARDLYKDRYLCDVLQRYGHGVITVRPSWHCDSTPMDAPCRSLGLFEMDRAEDSDVSSGVGIVLHNLRCHGYDYDMAGNPGGVMVLVVFRSLSPREH</sequence>
<keyword evidence="13" id="KW-1185">Reference proteome</keyword>
<keyword evidence="5" id="KW-0808">Transferase</keyword>
<evidence type="ECO:0000259" key="10">
    <source>
        <dbReference type="Pfam" id="PF11145"/>
    </source>
</evidence>
<reference evidence="12 13" key="1">
    <citation type="submission" date="2019-11" db="EMBL/GenBank/DDBJ databases">
        <title>Whole genome sequence of Oryza granulata.</title>
        <authorList>
            <person name="Li W."/>
        </authorList>
    </citation>
    <scope>NUCLEOTIDE SEQUENCE [LARGE SCALE GENOMIC DNA]</scope>
    <source>
        <strain evidence="13">cv. Menghai</strain>
        <tissue evidence="12">Leaf</tissue>
    </source>
</reference>
<name>A0A6G1D6Q9_9ORYZ</name>
<comment type="catalytic activity">
    <reaction evidence="1">
        <text>S-ubiquitinyl-[E2 ubiquitin-conjugating enzyme]-L-cysteine + [acceptor protein]-L-lysine = [E2 ubiquitin-conjugating enzyme]-L-cysteine + N(6)-ubiquitinyl-[acceptor protein]-L-lysine.</text>
        <dbReference type="EC" id="2.3.2.27"/>
    </reaction>
</comment>
<keyword evidence="8" id="KW-1133">Transmembrane helix</keyword>
<dbReference type="PANTHER" id="PTHR33389:SF3">
    <property type="entry name" value="OS07G0580700 PROTEIN"/>
    <property type="match status" value="1"/>
</dbReference>
<dbReference type="GO" id="GO:0061630">
    <property type="term" value="F:ubiquitin protein ligase activity"/>
    <property type="evidence" value="ECO:0007669"/>
    <property type="project" value="UniProtKB-EC"/>
</dbReference>
<feature type="domain" description="SWEET-like" evidence="10">
    <location>
        <begin position="9"/>
        <end position="81"/>
    </location>
</feature>
<evidence type="ECO:0000256" key="3">
    <source>
        <dbReference type="ARBA" id="ARBA00004906"/>
    </source>
</evidence>
<keyword evidence="6" id="KW-0812">Transmembrane</keyword>
<evidence type="ECO:0000259" key="11">
    <source>
        <dbReference type="Pfam" id="PF25333"/>
    </source>
</evidence>
<evidence type="ECO:0000256" key="1">
    <source>
        <dbReference type="ARBA" id="ARBA00000900"/>
    </source>
</evidence>
<dbReference type="OrthoDB" id="618601at2759"/>
<comment type="caution">
    <text evidence="12">The sequence shown here is derived from an EMBL/GenBank/DDBJ whole genome shotgun (WGS) entry which is preliminary data.</text>
</comment>
<dbReference type="PANTHER" id="PTHR33389">
    <property type="entry name" value="FAMILY PROTEIN, PUTATIVE (DUF2921)-RELATED"/>
    <property type="match status" value="1"/>
</dbReference>
<accession>A0A6G1D6Q9</accession>
<evidence type="ECO:0000313" key="12">
    <source>
        <dbReference type="EMBL" id="KAF0908408.1"/>
    </source>
</evidence>
<dbReference type="GO" id="GO:0012505">
    <property type="term" value="C:endomembrane system"/>
    <property type="evidence" value="ECO:0007669"/>
    <property type="project" value="UniProtKB-SubCell"/>
</dbReference>
<dbReference type="Pfam" id="PF11145">
    <property type="entry name" value="DUF2921"/>
    <property type="match status" value="1"/>
</dbReference>
<keyword evidence="9" id="KW-0472">Membrane</keyword>